<sequence>MLHSLTGGVQTLNYAMVNLDAGEVLLKAFGAPPATPRSNNFFLLLPASPENPDPVLLGQVKFRNRLAVASAWHAMAFLRGIARASRCAGELAGKLRSPAPPPSPHPHRPFIGEQTLCPSPSPAPPHHHLAPAAAVRTCGVPAPLHRACGSIQEAASRIHSFDAPVCRVRDAGPGHGGFSKVKGGINLLDSNDGTIILDSPTRAISYGRIRLDPPRREGVGLGVIWRGAGGRSRMYTYDYEVPVFTETDPCHGGLAAEWRTELPQARPPPWLRGVSERSSADGRSSSSGWKFTEDGKYTTKSLVDLIGTFHDLGCCIPTLSVDSVAINSAGRFELVEDKSQFTALTPGGVRMDYLNASLLLEKLVAVSMGEHMINCIPIDTSILLMLMKTNGYLYRYLIGNHTSLLPLHNRSTVFMEFFDYINFYIPNFKRELKGKVENYMPYRKMWVIMASNNSYMIEWLKYQDRLAGKQVSGKWYEFLRIVRNVICHKMKLLMNGKVYQAAEVENMLQAIFPALLPNIQEFLWKEGCLRDFNMETYFMHRKITKWSLNKRGH</sequence>
<organism evidence="2 3">
    <name type="scientific">Panicum virgatum</name>
    <name type="common">Blackwell switchgrass</name>
    <dbReference type="NCBI Taxonomy" id="38727"/>
    <lineage>
        <taxon>Eukaryota</taxon>
        <taxon>Viridiplantae</taxon>
        <taxon>Streptophyta</taxon>
        <taxon>Embryophyta</taxon>
        <taxon>Tracheophyta</taxon>
        <taxon>Spermatophyta</taxon>
        <taxon>Magnoliopsida</taxon>
        <taxon>Liliopsida</taxon>
        <taxon>Poales</taxon>
        <taxon>Poaceae</taxon>
        <taxon>PACMAD clade</taxon>
        <taxon>Panicoideae</taxon>
        <taxon>Panicodae</taxon>
        <taxon>Paniceae</taxon>
        <taxon>Panicinae</taxon>
        <taxon>Panicum</taxon>
        <taxon>Panicum sect. Hiantes</taxon>
    </lineage>
</organism>
<dbReference type="AlphaFoldDB" id="A0A8T0V7D9"/>
<reference evidence="2" key="1">
    <citation type="submission" date="2020-05" db="EMBL/GenBank/DDBJ databases">
        <title>WGS assembly of Panicum virgatum.</title>
        <authorList>
            <person name="Lovell J.T."/>
            <person name="Jenkins J."/>
            <person name="Shu S."/>
            <person name="Juenger T.E."/>
            <person name="Schmutz J."/>
        </authorList>
    </citation>
    <scope>NUCLEOTIDE SEQUENCE</scope>
    <source>
        <strain evidence="2">AP13</strain>
    </source>
</reference>
<dbReference type="EMBL" id="CM029041">
    <property type="protein sequence ID" value="KAG2630488.1"/>
    <property type="molecule type" value="Genomic_DNA"/>
</dbReference>
<dbReference type="PANTHER" id="PTHR35161:SF1">
    <property type="entry name" value="OS02G0138300 PROTEIN"/>
    <property type="match status" value="1"/>
</dbReference>
<name>A0A8T0V7D9_PANVG</name>
<feature type="region of interest" description="Disordered" evidence="1">
    <location>
        <begin position="95"/>
        <end position="128"/>
    </location>
</feature>
<protein>
    <submittedName>
        <fullName evidence="2">Uncharacterized protein</fullName>
    </submittedName>
</protein>
<evidence type="ECO:0000313" key="2">
    <source>
        <dbReference type="EMBL" id="KAG2630488.1"/>
    </source>
</evidence>
<evidence type="ECO:0000256" key="1">
    <source>
        <dbReference type="SAM" id="MobiDB-lite"/>
    </source>
</evidence>
<evidence type="ECO:0000313" key="3">
    <source>
        <dbReference type="Proteomes" id="UP000823388"/>
    </source>
</evidence>
<dbReference type="PANTHER" id="PTHR35161">
    <property type="entry name" value="OS02G0303100 PROTEIN"/>
    <property type="match status" value="1"/>
</dbReference>
<comment type="caution">
    <text evidence="2">The sequence shown here is derived from an EMBL/GenBank/DDBJ whole genome shotgun (WGS) entry which is preliminary data.</text>
</comment>
<gene>
    <name evidence="2" type="ORF">PVAP13_3KG566701</name>
</gene>
<keyword evidence="3" id="KW-1185">Reference proteome</keyword>
<dbReference type="Proteomes" id="UP000823388">
    <property type="component" value="Chromosome 3K"/>
</dbReference>
<accession>A0A8T0V7D9</accession>
<feature type="region of interest" description="Disordered" evidence="1">
    <location>
        <begin position="266"/>
        <end position="288"/>
    </location>
</feature>
<proteinExistence type="predicted"/>